<keyword evidence="7" id="KW-0961">Cell wall biogenesis/degradation</keyword>
<evidence type="ECO:0000259" key="14">
    <source>
        <dbReference type="Pfam" id="PF00150"/>
    </source>
</evidence>
<keyword evidence="5 12" id="KW-0378">Hydrolase</keyword>
<keyword evidence="3" id="KW-0964">Secreted</keyword>
<keyword evidence="4 13" id="KW-0732">Signal</keyword>
<evidence type="ECO:0000256" key="4">
    <source>
        <dbReference type="ARBA" id="ARBA00022729"/>
    </source>
</evidence>
<evidence type="ECO:0000256" key="5">
    <source>
        <dbReference type="ARBA" id="ARBA00022801"/>
    </source>
</evidence>
<dbReference type="PROSITE" id="PS00659">
    <property type="entry name" value="GLYCOSYL_HYDROL_F5"/>
    <property type="match status" value="1"/>
</dbReference>
<name>A0A1B2JCC4_PICPA</name>
<evidence type="ECO:0000256" key="13">
    <source>
        <dbReference type="SAM" id="SignalP"/>
    </source>
</evidence>
<organism evidence="15 16">
    <name type="scientific">Komagataella pastoris</name>
    <name type="common">Yeast</name>
    <name type="synonym">Pichia pastoris</name>
    <dbReference type="NCBI Taxonomy" id="4922"/>
    <lineage>
        <taxon>Eukaryota</taxon>
        <taxon>Fungi</taxon>
        <taxon>Dikarya</taxon>
        <taxon>Ascomycota</taxon>
        <taxon>Saccharomycotina</taxon>
        <taxon>Pichiomycetes</taxon>
        <taxon>Pichiales</taxon>
        <taxon>Pichiaceae</taxon>
        <taxon>Komagataella</taxon>
    </lineage>
</organism>
<keyword evidence="16" id="KW-1185">Reference proteome</keyword>
<evidence type="ECO:0000256" key="1">
    <source>
        <dbReference type="ARBA" id="ARBA00004613"/>
    </source>
</evidence>
<dbReference type="GO" id="GO:0005576">
    <property type="term" value="C:extracellular region"/>
    <property type="evidence" value="ECO:0007669"/>
    <property type="project" value="UniProtKB-SubCell"/>
</dbReference>
<dbReference type="InterPro" id="IPR017853">
    <property type="entry name" value="GH"/>
</dbReference>
<evidence type="ECO:0000256" key="2">
    <source>
        <dbReference type="ARBA" id="ARBA00005641"/>
    </source>
</evidence>
<dbReference type="Proteomes" id="UP000094565">
    <property type="component" value="Chromosome 2"/>
</dbReference>
<evidence type="ECO:0000256" key="3">
    <source>
        <dbReference type="ARBA" id="ARBA00022525"/>
    </source>
</evidence>
<evidence type="ECO:0000256" key="6">
    <source>
        <dbReference type="ARBA" id="ARBA00023295"/>
    </source>
</evidence>
<reference evidence="15 16" key="1">
    <citation type="submission" date="2016-02" db="EMBL/GenBank/DDBJ databases">
        <title>Comparative genomic and transcriptomic foundation for Pichia pastoris.</title>
        <authorList>
            <person name="Love K.R."/>
            <person name="Shah K.A."/>
            <person name="Whittaker C.A."/>
            <person name="Wu J."/>
            <person name="Bartlett M.C."/>
            <person name="Ma D."/>
            <person name="Leeson R.L."/>
            <person name="Priest M."/>
            <person name="Young S.K."/>
            <person name="Love J.C."/>
        </authorList>
    </citation>
    <scope>NUCLEOTIDE SEQUENCE [LARGE SCALE GENOMIC DNA]</scope>
    <source>
        <strain evidence="15 16">ATCC 28485</strain>
    </source>
</reference>
<feature type="chain" id="PRO_5008539379" description="Glucan 1,3-beta-glucosidase" evidence="13">
    <location>
        <begin position="19"/>
        <end position="416"/>
    </location>
</feature>
<dbReference type="OrthoDB" id="62120at2759"/>
<evidence type="ECO:0000256" key="10">
    <source>
        <dbReference type="ARBA" id="ARBA00041761"/>
    </source>
</evidence>
<dbReference type="GO" id="GO:0071555">
    <property type="term" value="P:cell wall organization"/>
    <property type="evidence" value="ECO:0007669"/>
    <property type="project" value="UniProtKB-KW"/>
</dbReference>
<dbReference type="AlphaFoldDB" id="A0A1B2JCC4"/>
<dbReference type="PANTHER" id="PTHR31297:SF1">
    <property type="entry name" value="GLUCAN 1,3-BETA-GLUCOSIDASE I_II-RELATED"/>
    <property type="match status" value="1"/>
</dbReference>
<sequence length="416" mass="48157">MGMNLYLITLLFASLCSALTLPKRDIIWDYSDEKIKGVNLGGWLVLEPFITPSLFEAFGDDVPVDEYRYTERLGKSLALDRLQQHWSTWYEEKDFQDIASYGLNFVRIPIGYWAFQLLDDDPYVQGQEEYLDKALEWSRKHGLKVWIDLHGAPGSQNGFDNSGKRDSWDFQKGDNVQVTLDVLKYISKKYGTADYYDVVIGIQLLNEPLGPILNMDNLRKFYADGYDLVRDVGNNFVVIHDAFYQEPEYWGDDFTSAEGYWNVVLDHHHYQVFDADQLQRSIDEHVEVACNWSRDANKEYHWNLCGEWSAALTDCTPWLNGVGKGTRYEGQLDGSPWIGSCENSQDPSKLSSERICEYRRYVEAQLDAFLYGKSAGFIFWCFKTEASLEWDFKRLVNAGIMPQPLDDRQYPNQCGF</sequence>
<comment type="similarity">
    <text evidence="2 12">Belongs to the glycosyl hydrolase 5 (cellulase A) family.</text>
</comment>
<evidence type="ECO:0000256" key="9">
    <source>
        <dbReference type="ARBA" id="ARBA00038929"/>
    </source>
</evidence>
<evidence type="ECO:0000256" key="8">
    <source>
        <dbReference type="ARBA" id="ARBA00036824"/>
    </source>
</evidence>
<dbReference type="Pfam" id="PF00150">
    <property type="entry name" value="Cellulase"/>
    <property type="match status" value="1"/>
</dbReference>
<feature type="domain" description="Glycoside hydrolase family 5" evidence="14">
    <location>
        <begin position="74"/>
        <end position="300"/>
    </location>
</feature>
<comment type="catalytic activity">
    <reaction evidence="8">
        <text>Successive hydrolysis of beta-D-glucose units from the non-reducing ends of (1-&gt;3)-beta-D-glucans, releasing alpha-glucose.</text>
        <dbReference type="EC" id="3.2.1.58"/>
    </reaction>
</comment>
<comment type="subcellular location">
    <subcellularLocation>
        <location evidence="1">Secreted</location>
    </subcellularLocation>
</comment>
<dbReference type="GO" id="GO:0004338">
    <property type="term" value="F:glucan exo-1,3-beta-glucosidase activity"/>
    <property type="evidence" value="ECO:0007669"/>
    <property type="project" value="UniProtKB-EC"/>
</dbReference>
<dbReference type="InterPro" id="IPR050386">
    <property type="entry name" value="Glycosyl_hydrolase_5"/>
</dbReference>
<protein>
    <recommendedName>
        <fullName evidence="11">Glucan 1,3-beta-glucosidase</fullName>
        <ecNumber evidence="9">3.2.1.58</ecNumber>
    </recommendedName>
    <alternativeName>
        <fullName evidence="10">Exo-1,3-beta-glucanase</fullName>
    </alternativeName>
</protein>
<evidence type="ECO:0000256" key="12">
    <source>
        <dbReference type="RuleBase" id="RU361153"/>
    </source>
</evidence>
<proteinExistence type="inferred from homology"/>
<dbReference type="Gene3D" id="3.20.20.80">
    <property type="entry name" value="Glycosidases"/>
    <property type="match status" value="1"/>
</dbReference>
<evidence type="ECO:0000256" key="11">
    <source>
        <dbReference type="ARBA" id="ARBA00073255"/>
    </source>
</evidence>
<gene>
    <name evidence="15" type="primary">EXG1</name>
    <name evidence="15" type="ORF">ATY40_BA7502724</name>
</gene>
<dbReference type="GO" id="GO:0009986">
    <property type="term" value="C:cell surface"/>
    <property type="evidence" value="ECO:0007669"/>
    <property type="project" value="TreeGrafter"/>
</dbReference>
<dbReference type="InterPro" id="IPR018087">
    <property type="entry name" value="Glyco_hydro_5_CS"/>
</dbReference>
<dbReference type="EC" id="3.2.1.58" evidence="9"/>
<dbReference type="InterPro" id="IPR001547">
    <property type="entry name" value="Glyco_hydro_5"/>
</dbReference>
<dbReference type="FunFam" id="3.20.20.80:FF:000033">
    <property type="entry name" value="Glucan 1,3-beta-glucosidase A"/>
    <property type="match status" value="1"/>
</dbReference>
<dbReference type="SUPFAM" id="SSF51445">
    <property type="entry name" value="(Trans)glycosidases"/>
    <property type="match status" value="1"/>
</dbReference>
<evidence type="ECO:0000256" key="7">
    <source>
        <dbReference type="ARBA" id="ARBA00023316"/>
    </source>
</evidence>
<evidence type="ECO:0000313" key="16">
    <source>
        <dbReference type="Proteomes" id="UP000094565"/>
    </source>
</evidence>
<accession>A0A1B2JCC4</accession>
<keyword evidence="6 12" id="KW-0326">Glycosidase</keyword>
<feature type="signal peptide" evidence="13">
    <location>
        <begin position="1"/>
        <end position="18"/>
    </location>
</feature>
<evidence type="ECO:0000313" key="15">
    <source>
        <dbReference type="EMBL" id="ANZ75686.1"/>
    </source>
</evidence>
<dbReference type="PANTHER" id="PTHR31297">
    <property type="entry name" value="GLUCAN ENDO-1,6-BETA-GLUCOSIDASE B"/>
    <property type="match status" value="1"/>
</dbReference>
<dbReference type="GO" id="GO:0009251">
    <property type="term" value="P:glucan catabolic process"/>
    <property type="evidence" value="ECO:0007669"/>
    <property type="project" value="TreeGrafter"/>
</dbReference>
<dbReference type="EMBL" id="CP014585">
    <property type="protein sequence ID" value="ANZ75686.1"/>
    <property type="molecule type" value="Genomic_DNA"/>
</dbReference>